<evidence type="ECO:0000256" key="1">
    <source>
        <dbReference type="SAM" id="Coils"/>
    </source>
</evidence>
<feature type="coiled-coil region" evidence="1">
    <location>
        <begin position="7"/>
        <end position="48"/>
    </location>
</feature>
<evidence type="ECO:0000313" key="2">
    <source>
        <dbReference type="EnsemblMetazoa" id="CLYHEMP002618.1"/>
    </source>
</evidence>
<reference evidence="2" key="1">
    <citation type="submission" date="2021-01" db="UniProtKB">
        <authorList>
            <consortium name="EnsemblMetazoa"/>
        </authorList>
    </citation>
    <scope>IDENTIFICATION</scope>
</reference>
<sequence length="270" mass="31227">PAITPQLQELHQMVLALQNKCQSLDDRNKELDEKNTELTSKIDEISRTKRRKKKWTASNEIKRAVRKQYKKLCDYDEDFDEWNLNSDERSPFSAENLAISNEVVNVVRGLNPLANVEEIKSAIHISFEGKVDTEKKKKRIGAENYNRVMSHRGRKDYKTNKRKVAVEKAALDRHSKETWKKLISAELVSSEDELIEGRTKSFTVRPKLNRPAKITKFFEKLDEVDHSNMAKGSQFRACPRNVGEPSENRIVFTKAQKDAMTSLDITFECN</sequence>
<dbReference type="EnsemblMetazoa" id="CLYHEMT002618.1">
    <property type="protein sequence ID" value="CLYHEMP002618.1"/>
    <property type="gene ID" value="CLYHEMG002618"/>
</dbReference>
<organism evidence="2 3">
    <name type="scientific">Clytia hemisphaerica</name>
    <dbReference type="NCBI Taxonomy" id="252671"/>
    <lineage>
        <taxon>Eukaryota</taxon>
        <taxon>Metazoa</taxon>
        <taxon>Cnidaria</taxon>
        <taxon>Hydrozoa</taxon>
        <taxon>Hydroidolina</taxon>
        <taxon>Leptothecata</taxon>
        <taxon>Obeliida</taxon>
        <taxon>Clytiidae</taxon>
        <taxon>Clytia</taxon>
    </lineage>
</organism>
<keyword evidence="1" id="KW-0175">Coiled coil</keyword>
<proteinExistence type="predicted"/>
<evidence type="ECO:0000313" key="3">
    <source>
        <dbReference type="Proteomes" id="UP000594262"/>
    </source>
</evidence>
<accession>A0A7M5TVN0</accession>
<protein>
    <submittedName>
        <fullName evidence="2">Uncharacterized protein</fullName>
    </submittedName>
</protein>
<dbReference type="AlphaFoldDB" id="A0A7M5TVN0"/>
<name>A0A7M5TVN0_9CNID</name>
<keyword evidence="3" id="KW-1185">Reference proteome</keyword>
<dbReference type="Proteomes" id="UP000594262">
    <property type="component" value="Unplaced"/>
</dbReference>